<organism evidence="3">
    <name type="scientific">Perkinsus marinus (strain ATCC 50983 / TXsc)</name>
    <dbReference type="NCBI Taxonomy" id="423536"/>
    <lineage>
        <taxon>Eukaryota</taxon>
        <taxon>Sar</taxon>
        <taxon>Alveolata</taxon>
        <taxon>Perkinsozoa</taxon>
        <taxon>Perkinsea</taxon>
        <taxon>Perkinsida</taxon>
        <taxon>Perkinsidae</taxon>
        <taxon>Perkinsus</taxon>
    </lineage>
</organism>
<gene>
    <name evidence="2" type="ORF">Pmar_PMAR005879</name>
</gene>
<dbReference type="EMBL" id="GG677382">
    <property type="protein sequence ID" value="EER10544.1"/>
    <property type="molecule type" value="Genomic_DNA"/>
</dbReference>
<evidence type="ECO:0000313" key="2">
    <source>
        <dbReference type="EMBL" id="EER10544.1"/>
    </source>
</evidence>
<sequence>MATAMPGDFVGAALQPWGSTIVPSMDRAIPPHLPPPPVPPPSAFPPRTSIRVENMNIINDYAVLSPPGRTSRRPPMRSDNISVDQSVLSMQRPQLASPLENPEPSGPLLQSPRQQQQQQQMAGAAATSRLLTTEDRSIEDGVSSGMCAECRANGVPPGFCMHDSAPIPVDHPKTSQQQQKELRVISSRDGSSHPRVGSAHTRYRPLRLRAFLGAQRAELERYLGNPELVEKSFQFVNSMRINGPPEL</sequence>
<dbReference type="AlphaFoldDB" id="C5KYG7"/>
<protein>
    <submittedName>
        <fullName evidence="2">Uncharacterized protein</fullName>
    </submittedName>
</protein>
<proteinExistence type="predicted"/>
<dbReference type="RefSeq" id="XP_002778749.1">
    <property type="nucleotide sequence ID" value="XM_002778703.1"/>
</dbReference>
<dbReference type="GeneID" id="9038579"/>
<dbReference type="Proteomes" id="UP000007800">
    <property type="component" value="Unassembled WGS sequence"/>
</dbReference>
<feature type="compositionally biased region" description="Polar residues" evidence="1">
    <location>
        <begin position="79"/>
        <end position="94"/>
    </location>
</feature>
<dbReference type="InParanoid" id="C5KYG7"/>
<accession>C5KYG7</accession>
<name>C5KYG7_PERM5</name>
<evidence type="ECO:0000256" key="1">
    <source>
        <dbReference type="SAM" id="MobiDB-lite"/>
    </source>
</evidence>
<feature type="region of interest" description="Disordered" evidence="1">
    <location>
        <begin position="63"/>
        <end position="128"/>
    </location>
</feature>
<keyword evidence="3" id="KW-1185">Reference proteome</keyword>
<reference evidence="2 3" key="1">
    <citation type="submission" date="2008-07" db="EMBL/GenBank/DDBJ databases">
        <authorList>
            <person name="El-Sayed N."/>
            <person name="Caler E."/>
            <person name="Inman J."/>
            <person name="Amedeo P."/>
            <person name="Hass B."/>
            <person name="Wortman J."/>
        </authorList>
    </citation>
    <scope>NUCLEOTIDE SEQUENCE [LARGE SCALE GENOMIC DNA]</scope>
    <source>
        <strain evidence="3">ATCC 50983 / TXsc</strain>
    </source>
</reference>
<evidence type="ECO:0000313" key="3">
    <source>
        <dbReference type="Proteomes" id="UP000007800"/>
    </source>
</evidence>